<evidence type="ECO:0000313" key="4">
    <source>
        <dbReference type="EMBL" id="NSL85844.1"/>
    </source>
</evidence>
<dbReference type="Gene3D" id="3.90.25.10">
    <property type="entry name" value="UDP-galactose 4-epimerase, domain 1"/>
    <property type="match status" value="1"/>
</dbReference>
<dbReference type="InterPro" id="IPR051609">
    <property type="entry name" value="NmrA/Isoflavone_reductase-like"/>
</dbReference>
<dbReference type="PANTHER" id="PTHR47706">
    <property type="entry name" value="NMRA-LIKE FAMILY PROTEIN"/>
    <property type="match status" value="1"/>
</dbReference>
<dbReference type="Pfam" id="PF05368">
    <property type="entry name" value="NmrA"/>
    <property type="match status" value="1"/>
</dbReference>
<feature type="domain" description="NmrA-like" evidence="3">
    <location>
        <begin position="6"/>
        <end position="249"/>
    </location>
</feature>
<comment type="caution">
    <text evidence="4">The sequence shown here is derived from an EMBL/GenBank/DDBJ whole genome shotgun (WGS) entry which is preliminary data.</text>
</comment>
<dbReference type="InterPro" id="IPR008030">
    <property type="entry name" value="NmrA-like"/>
</dbReference>
<dbReference type="AlphaFoldDB" id="A0A3S1B0Q5"/>
<dbReference type="CDD" id="cd05259">
    <property type="entry name" value="PCBER_SDR_a"/>
    <property type="match status" value="1"/>
</dbReference>
<dbReference type="InterPro" id="IPR045312">
    <property type="entry name" value="PCBER-like"/>
</dbReference>
<reference evidence="4" key="1">
    <citation type="submission" date="2020-05" db="EMBL/GenBank/DDBJ databases">
        <title>Chitinophaga laudate sp. nov., isolated from a tropical peat swamp.</title>
        <authorList>
            <person name="Goh C.B.S."/>
            <person name="Lee M.S."/>
            <person name="Parimannan S."/>
            <person name="Pasbakhsh P."/>
            <person name="Yule C.M."/>
            <person name="Rajandas H."/>
            <person name="Loke S."/>
            <person name="Croft L."/>
            <person name="Tan J.B.L."/>
        </authorList>
    </citation>
    <scope>NUCLEOTIDE SEQUENCE</scope>
    <source>
        <strain evidence="4">Mgbs1</strain>
    </source>
</reference>
<dbReference type="OrthoDB" id="5540862at2"/>
<evidence type="ECO:0000256" key="2">
    <source>
        <dbReference type="ARBA" id="ARBA00023002"/>
    </source>
</evidence>
<accession>A0A3S1B0Q5</accession>
<dbReference type="SUPFAM" id="SSF51735">
    <property type="entry name" value="NAD(P)-binding Rossmann-fold domains"/>
    <property type="match status" value="1"/>
</dbReference>
<dbReference type="Proteomes" id="UP000281028">
    <property type="component" value="Unassembled WGS sequence"/>
</dbReference>
<evidence type="ECO:0000256" key="1">
    <source>
        <dbReference type="ARBA" id="ARBA00022857"/>
    </source>
</evidence>
<keyword evidence="2" id="KW-0560">Oxidoreductase</keyword>
<keyword evidence="1" id="KW-0521">NADP</keyword>
<protein>
    <submittedName>
        <fullName evidence="4">Aromatic alcohol reductase</fullName>
    </submittedName>
</protein>
<evidence type="ECO:0000313" key="5">
    <source>
        <dbReference type="Proteomes" id="UP000281028"/>
    </source>
</evidence>
<organism evidence="4 5">
    <name type="scientific">Chitinophaga solisilvae</name>
    <dbReference type="NCBI Taxonomy" id="1233460"/>
    <lineage>
        <taxon>Bacteria</taxon>
        <taxon>Pseudomonadati</taxon>
        <taxon>Bacteroidota</taxon>
        <taxon>Chitinophagia</taxon>
        <taxon>Chitinophagales</taxon>
        <taxon>Chitinophagaceae</taxon>
        <taxon>Chitinophaga</taxon>
    </lineage>
</organism>
<proteinExistence type="predicted"/>
<dbReference type="GO" id="GO:0016491">
    <property type="term" value="F:oxidoreductase activity"/>
    <property type="evidence" value="ECO:0007669"/>
    <property type="project" value="UniProtKB-KW"/>
</dbReference>
<dbReference type="Gene3D" id="3.40.50.720">
    <property type="entry name" value="NAD(P)-binding Rossmann-like Domain"/>
    <property type="match status" value="1"/>
</dbReference>
<sequence length="299" mass="33819">MDQSFLIIGTGEVGMAMLRSLYDYRQDHGKNFSIGVLVQSSRLGEDEVSRHPAFKDVIIVGADLQEDSHDTLAAIFSKYDTVICCSGFSAGAGIQVKITEAVLAAGVKRYIPWQFGVDYDRIGRGSAQPTFDEQLDVRDLLRKQSNTRWIIVSTGMITSFLFREDFGVISLSRRIVHALGSWEHSLTLTSCEDIAALTVAVLFHTPQILDQVVFVAGDTVTFTEIADKMEHLFQTKFERVLWRVSDLERALQQHPEDQLLRYRLVFTNPGVTWPLADTFNERNRIPTMNITEWATRNIL</sequence>
<dbReference type="EMBL" id="RIAR02000001">
    <property type="protein sequence ID" value="NSL85844.1"/>
    <property type="molecule type" value="Genomic_DNA"/>
</dbReference>
<gene>
    <name evidence="4" type="ORF">ECE50_003310</name>
</gene>
<dbReference type="InterPro" id="IPR036291">
    <property type="entry name" value="NAD(P)-bd_dom_sf"/>
</dbReference>
<evidence type="ECO:0000259" key="3">
    <source>
        <dbReference type="Pfam" id="PF05368"/>
    </source>
</evidence>
<name>A0A3S1B0Q5_9BACT</name>
<keyword evidence="5" id="KW-1185">Reference proteome</keyword>
<dbReference type="PANTHER" id="PTHR47706:SF6">
    <property type="entry name" value="NMRA-LIKE FAMILY PROTEIN (AFU_ORTHOLOGUE AFUA_6G00280)"/>
    <property type="match status" value="1"/>
</dbReference>